<dbReference type="Gene3D" id="2.60.420.10">
    <property type="entry name" value="Maltose phosphorylase, domain 3"/>
    <property type="match status" value="1"/>
</dbReference>
<reference evidence="1 2" key="1">
    <citation type="submission" date="2017-01" db="EMBL/GenBank/DDBJ databases">
        <title>A new Hymenobacter.</title>
        <authorList>
            <person name="Liang Y."/>
            <person name="Feng F."/>
        </authorList>
    </citation>
    <scope>NUCLEOTIDE SEQUENCE [LARGE SCALE GENOMIC DNA]</scope>
    <source>
        <strain evidence="1">MIMBbqt21</strain>
    </source>
</reference>
<accession>A0A243W854</accession>
<protein>
    <submittedName>
        <fullName evidence="1">Uncharacterized protein</fullName>
    </submittedName>
</protein>
<dbReference type="RefSeq" id="WP_086596360.1">
    <property type="nucleotide sequence ID" value="NZ_MTSE01000017.1"/>
</dbReference>
<gene>
    <name evidence="1" type="ORF">BXP70_22490</name>
</gene>
<evidence type="ECO:0000313" key="2">
    <source>
        <dbReference type="Proteomes" id="UP000194873"/>
    </source>
</evidence>
<organism evidence="1 2">
    <name type="scientific">Hymenobacter crusticola</name>
    <dbReference type="NCBI Taxonomy" id="1770526"/>
    <lineage>
        <taxon>Bacteria</taxon>
        <taxon>Pseudomonadati</taxon>
        <taxon>Bacteroidota</taxon>
        <taxon>Cytophagia</taxon>
        <taxon>Cytophagales</taxon>
        <taxon>Hymenobacteraceae</taxon>
        <taxon>Hymenobacter</taxon>
    </lineage>
</organism>
<dbReference type="EMBL" id="MTSE01000017">
    <property type="protein sequence ID" value="OUJ71248.1"/>
    <property type="molecule type" value="Genomic_DNA"/>
</dbReference>
<evidence type="ECO:0000313" key="1">
    <source>
        <dbReference type="EMBL" id="OUJ71248.1"/>
    </source>
</evidence>
<comment type="caution">
    <text evidence="1">The sequence shown here is derived from an EMBL/GenBank/DDBJ whole genome shotgun (WGS) entry which is preliminary data.</text>
</comment>
<name>A0A243W854_9BACT</name>
<dbReference type="AlphaFoldDB" id="A0A243W854"/>
<proteinExistence type="predicted"/>
<sequence length="73" mass="7850">MPPNATATVYMPARSPDQVREGNPLLTAAKGVQTDTPQAGYVPVRVGSGHYHFTAPAPVTVRSSVGRRINRFM</sequence>
<keyword evidence="2" id="KW-1185">Reference proteome</keyword>
<dbReference type="Proteomes" id="UP000194873">
    <property type="component" value="Unassembled WGS sequence"/>
</dbReference>